<sequence length="303" mass="34236">MFTGYKVGASNLEWDIVTGDETRIYCYDSKTRQQLTVWVFQDEPKPTKEACKKSASQRMIASFFNKTGHMATVSIQRNLTINENSQQPPHHFVFYLRVTYKLDTVELRGTVEEVSNTDGVDDPSYKCYTRIEVDSLNDRHTSRRLTLAGPDNQMAPFGCFLPPTRHPDGTASVWADGVANSKKPCYKIDVEKKYLVSSQAGRIDKLEKQTFIEAQIYIEIVLAANSKKIDIYPLERFSHSKIFPPKASQSSGRRGGDFNRKRSVDEGGFSDRVGLTFVEMLSQSAAYFRTVSKMGSLSSKKCT</sequence>
<dbReference type="InterPro" id="IPR036397">
    <property type="entry name" value="RNaseH_sf"/>
</dbReference>
<reference evidence="2 3" key="1">
    <citation type="journal article" date="2019" name="Commun. Biol.">
        <title>The bagworm genome reveals a unique fibroin gene that provides high tensile strength.</title>
        <authorList>
            <person name="Kono N."/>
            <person name="Nakamura H."/>
            <person name="Ohtoshi R."/>
            <person name="Tomita M."/>
            <person name="Numata K."/>
            <person name="Arakawa K."/>
        </authorList>
    </citation>
    <scope>NUCLEOTIDE SEQUENCE [LARGE SCALE GENOMIC DNA]</scope>
</reference>
<dbReference type="EMBL" id="BGZK01000330">
    <property type="protein sequence ID" value="GBP37171.1"/>
    <property type="molecule type" value="Genomic_DNA"/>
</dbReference>
<organism evidence="2 3">
    <name type="scientific">Eumeta variegata</name>
    <name type="common">Bagworm moth</name>
    <name type="synonym">Eumeta japonica</name>
    <dbReference type="NCBI Taxonomy" id="151549"/>
    <lineage>
        <taxon>Eukaryota</taxon>
        <taxon>Metazoa</taxon>
        <taxon>Ecdysozoa</taxon>
        <taxon>Arthropoda</taxon>
        <taxon>Hexapoda</taxon>
        <taxon>Insecta</taxon>
        <taxon>Pterygota</taxon>
        <taxon>Neoptera</taxon>
        <taxon>Endopterygota</taxon>
        <taxon>Lepidoptera</taxon>
        <taxon>Glossata</taxon>
        <taxon>Ditrysia</taxon>
        <taxon>Tineoidea</taxon>
        <taxon>Psychidae</taxon>
        <taxon>Oiketicinae</taxon>
        <taxon>Eumeta</taxon>
    </lineage>
</organism>
<dbReference type="OrthoDB" id="10017160at2759"/>
<feature type="compositionally biased region" description="Basic and acidic residues" evidence="1">
    <location>
        <begin position="254"/>
        <end position="263"/>
    </location>
</feature>
<gene>
    <name evidence="2" type="ORF">EVAR_31101_1</name>
</gene>
<evidence type="ECO:0000313" key="2">
    <source>
        <dbReference type="EMBL" id="GBP37171.1"/>
    </source>
</evidence>
<protein>
    <submittedName>
        <fullName evidence="2">Uncharacterized protein</fullName>
    </submittedName>
</protein>
<dbReference type="AlphaFoldDB" id="A0A4C1VE74"/>
<dbReference type="Proteomes" id="UP000299102">
    <property type="component" value="Unassembled WGS sequence"/>
</dbReference>
<feature type="region of interest" description="Disordered" evidence="1">
    <location>
        <begin position="243"/>
        <end position="263"/>
    </location>
</feature>
<accession>A0A4C1VE74</accession>
<evidence type="ECO:0000256" key="1">
    <source>
        <dbReference type="SAM" id="MobiDB-lite"/>
    </source>
</evidence>
<comment type="caution">
    <text evidence="2">The sequence shown here is derived from an EMBL/GenBank/DDBJ whole genome shotgun (WGS) entry which is preliminary data.</text>
</comment>
<dbReference type="Gene3D" id="3.30.420.10">
    <property type="entry name" value="Ribonuclease H-like superfamily/Ribonuclease H"/>
    <property type="match status" value="1"/>
</dbReference>
<dbReference type="GO" id="GO:0003676">
    <property type="term" value="F:nucleic acid binding"/>
    <property type="evidence" value="ECO:0007669"/>
    <property type="project" value="InterPro"/>
</dbReference>
<evidence type="ECO:0000313" key="3">
    <source>
        <dbReference type="Proteomes" id="UP000299102"/>
    </source>
</evidence>
<keyword evidence="3" id="KW-1185">Reference proteome</keyword>
<name>A0A4C1VE74_EUMVA</name>
<proteinExistence type="predicted"/>